<dbReference type="EMBL" id="BGZK01000011">
    <property type="protein sequence ID" value="GBP03762.1"/>
    <property type="molecule type" value="Genomic_DNA"/>
</dbReference>
<sequence length="97" mass="10040">MSKVCLLLFVFCCVAAAAHAAESTTPKPDDSPLAAASKAAPTTKSAKDATKSKVSNPLSSMTKEMTDLSDEAGKSLKEGADGMETVMKSFSLRALIV</sequence>
<feature type="chain" id="PRO_5020032199" evidence="2">
    <location>
        <begin position="21"/>
        <end position="97"/>
    </location>
</feature>
<organism evidence="3 4">
    <name type="scientific">Eumeta variegata</name>
    <name type="common">Bagworm moth</name>
    <name type="synonym">Eumeta japonica</name>
    <dbReference type="NCBI Taxonomy" id="151549"/>
    <lineage>
        <taxon>Eukaryota</taxon>
        <taxon>Metazoa</taxon>
        <taxon>Ecdysozoa</taxon>
        <taxon>Arthropoda</taxon>
        <taxon>Hexapoda</taxon>
        <taxon>Insecta</taxon>
        <taxon>Pterygota</taxon>
        <taxon>Neoptera</taxon>
        <taxon>Endopterygota</taxon>
        <taxon>Lepidoptera</taxon>
        <taxon>Glossata</taxon>
        <taxon>Ditrysia</taxon>
        <taxon>Tineoidea</taxon>
        <taxon>Psychidae</taxon>
        <taxon>Oiketicinae</taxon>
        <taxon>Eumeta</taxon>
    </lineage>
</organism>
<evidence type="ECO:0000256" key="2">
    <source>
        <dbReference type="SAM" id="SignalP"/>
    </source>
</evidence>
<reference evidence="3 4" key="1">
    <citation type="journal article" date="2019" name="Commun. Biol.">
        <title>The bagworm genome reveals a unique fibroin gene that provides high tensile strength.</title>
        <authorList>
            <person name="Kono N."/>
            <person name="Nakamura H."/>
            <person name="Ohtoshi R."/>
            <person name="Tomita M."/>
            <person name="Numata K."/>
            <person name="Arakawa K."/>
        </authorList>
    </citation>
    <scope>NUCLEOTIDE SEQUENCE [LARGE SCALE GENOMIC DNA]</scope>
</reference>
<feature type="region of interest" description="Disordered" evidence="1">
    <location>
        <begin position="22"/>
        <end position="80"/>
    </location>
</feature>
<evidence type="ECO:0000256" key="1">
    <source>
        <dbReference type="SAM" id="MobiDB-lite"/>
    </source>
</evidence>
<comment type="caution">
    <text evidence="3">The sequence shown here is derived from an EMBL/GenBank/DDBJ whole genome shotgun (WGS) entry which is preliminary data.</text>
</comment>
<accession>A0A4C1SNU0</accession>
<feature type="signal peptide" evidence="2">
    <location>
        <begin position="1"/>
        <end position="20"/>
    </location>
</feature>
<dbReference type="Proteomes" id="UP000299102">
    <property type="component" value="Unassembled WGS sequence"/>
</dbReference>
<feature type="compositionally biased region" description="Low complexity" evidence="1">
    <location>
        <begin position="31"/>
        <end position="44"/>
    </location>
</feature>
<proteinExistence type="predicted"/>
<feature type="compositionally biased region" description="Basic and acidic residues" evidence="1">
    <location>
        <begin position="71"/>
        <end position="80"/>
    </location>
</feature>
<protein>
    <submittedName>
        <fullName evidence="3">Uncharacterized protein</fullName>
    </submittedName>
</protein>
<feature type="compositionally biased region" description="Polar residues" evidence="1">
    <location>
        <begin position="54"/>
        <end position="63"/>
    </location>
</feature>
<gene>
    <name evidence="3" type="ORF">EVAR_2485_1</name>
</gene>
<keyword evidence="2" id="KW-0732">Signal</keyword>
<keyword evidence="4" id="KW-1185">Reference proteome</keyword>
<evidence type="ECO:0000313" key="4">
    <source>
        <dbReference type="Proteomes" id="UP000299102"/>
    </source>
</evidence>
<name>A0A4C1SNU0_EUMVA</name>
<evidence type="ECO:0000313" key="3">
    <source>
        <dbReference type="EMBL" id="GBP03762.1"/>
    </source>
</evidence>
<dbReference type="AlphaFoldDB" id="A0A4C1SNU0"/>